<name>A0A1G2PFG1_9BACT</name>
<accession>A0A1G2PFG1</accession>
<dbReference type="InterPro" id="IPR002320">
    <property type="entry name" value="Thr-tRNA-ligase_IIa"/>
</dbReference>
<dbReference type="NCBIfam" id="TIGR00418">
    <property type="entry name" value="thrS"/>
    <property type="match status" value="1"/>
</dbReference>
<evidence type="ECO:0000256" key="3">
    <source>
        <dbReference type="ARBA" id="ARBA00022490"/>
    </source>
</evidence>
<evidence type="ECO:0000256" key="7">
    <source>
        <dbReference type="ARBA" id="ARBA00022741"/>
    </source>
</evidence>
<feature type="binding site" evidence="14">
    <location>
        <position position="281"/>
    </location>
    <ligand>
        <name>Zn(2+)</name>
        <dbReference type="ChEBI" id="CHEBI:29105"/>
        <note>catalytic</note>
    </ligand>
</feature>
<dbReference type="SUPFAM" id="SSF52954">
    <property type="entry name" value="Class II aaRS ABD-related"/>
    <property type="match status" value="1"/>
</dbReference>
<comment type="caution">
    <text evidence="16">The sequence shown here is derived from an EMBL/GenBank/DDBJ whole genome shotgun (WGS) entry which is preliminary data.</text>
</comment>
<gene>
    <name evidence="14" type="primary">thrS</name>
    <name evidence="16" type="ORF">A2828_01475</name>
</gene>
<evidence type="ECO:0000256" key="1">
    <source>
        <dbReference type="ARBA" id="ARBA00004496"/>
    </source>
</evidence>
<feature type="binding site" evidence="14">
    <location>
        <position position="332"/>
    </location>
    <ligand>
        <name>Zn(2+)</name>
        <dbReference type="ChEBI" id="CHEBI:29105"/>
        <note>catalytic</note>
    </ligand>
</feature>
<dbReference type="FunFam" id="3.30.980.10:FF:000005">
    <property type="entry name" value="Threonyl-tRNA synthetase, mitochondrial"/>
    <property type="match status" value="1"/>
</dbReference>
<keyword evidence="3 14" id="KW-0963">Cytoplasm</keyword>
<comment type="catalytic activity">
    <reaction evidence="13 14">
        <text>tRNA(Thr) + L-threonine + ATP = L-threonyl-tRNA(Thr) + AMP + diphosphate + H(+)</text>
        <dbReference type="Rhea" id="RHEA:24624"/>
        <dbReference type="Rhea" id="RHEA-COMP:9670"/>
        <dbReference type="Rhea" id="RHEA-COMP:9704"/>
        <dbReference type="ChEBI" id="CHEBI:15378"/>
        <dbReference type="ChEBI" id="CHEBI:30616"/>
        <dbReference type="ChEBI" id="CHEBI:33019"/>
        <dbReference type="ChEBI" id="CHEBI:57926"/>
        <dbReference type="ChEBI" id="CHEBI:78442"/>
        <dbReference type="ChEBI" id="CHEBI:78534"/>
        <dbReference type="ChEBI" id="CHEBI:456215"/>
        <dbReference type="EC" id="6.1.1.3"/>
    </reaction>
</comment>
<dbReference type="GO" id="GO:0046872">
    <property type="term" value="F:metal ion binding"/>
    <property type="evidence" value="ECO:0007669"/>
    <property type="project" value="UniProtKB-KW"/>
</dbReference>
<dbReference type="GO" id="GO:0000049">
    <property type="term" value="F:tRNA binding"/>
    <property type="evidence" value="ECO:0007669"/>
    <property type="project" value="UniProtKB-KW"/>
</dbReference>
<dbReference type="Pfam" id="PF00587">
    <property type="entry name" value="tRNA-synt_2b"/>
    <property type="match status" value="1"/>
</dbReference>
<keyword evidence="12 14" id="KW-0030">Aminoacyl-tRNA synthetase</keyword>
<comment type="cofactor">
    <cofactor evidence="14">
        <name>Zn(2+)</name>
        <dbReference type="ChEBI" id="CHEBI:29105"/>
    </cofactor>
    <text evidence="14">Binds 1 zinc ion per subunit.</text>
</comment>
<evidence type="ECO:0000256" key="10">
    <source>
        <dbReference type="ARBA" id="ARBA00022884"/>
    </source>
</evidence>
<keyword evidence="5 14" id="KW-0436">Ligase</keyword>
<dbReference type="PANTHER" id="PTHR11451">
    <property type="entry name" value="THREONINE-TRNA LIGASE"/>
    <property type="match status" value="1"/>
</dbReference>
<keyword evidence="7 14" id="KW-0547">Nucleotide-binding</keyword>
<sequence length="584" mass="66783">MPAKKSAHNDVDTLRHSTAHILAQAVQELWPGTRLGIGPVIENGFYYDIDPPSPLHQDDLEKIEAQMIKIIKQNLPFKKSLMPIKKALDLFKNKKAIYKVDLIKDLMKGGEKKVSIYATGKTFIDLCTGPHVENTRKIPQDAFTLTNIASAYWRGDENNPQLTRIYGIAFKTKKELLAHQELLVELEKRDHRKLGTSLDLFSFHDIAPGAPFWHPKGMIIVKALESYWRAVHDKAAYQEIATPIMVKAKMFERSGHWKYYKENMFHFDSESETFVLKPMNCPESTYVYSSRIRSFRDLPLRLSEIGRLHRNELSGTLGGLFRVRQFTMDDAHIYLGEDQIQKEIENIIGMVENFYALFELTPRFFLSTKPDKALGTPSQWRNAEKALSSALKAKKRKFEIKPKDGAFYGPKIDIHISDALGRDWQLATIQLDLVMLPEKFDLHYVDAKGKKIRPVVIHRAIFGSFERFIGVLLEHTAGNLPVWLSPNQIRIIPVADRHASYGAGMVKILSAKGFRIDMAEPNQTLGKNIREAELAKIPFLLIIGDREVTSKTVSVRQRAKGDRGTMPVDEFMEMFQQLIPQELR</sequence>
<dbReference type="GO" id="GO:0005737">
    <property type="term" value="C:cytoplasm"/>
    <property type="evidence" value="ECO:0007669"/>
    <property type="project" value="UniProtKB-SubCell"/>
</dbReference>
<dbReference type="Gene3D" id="3.30.54.20">
    <property type="match status" value="1"/>
</dbReference>
<keyword evidence="8 14" id="KW-0862">Zinc</keyword>
<dbReference type="Gene3D" id="3.30.980.10">
    <property type="entry name" value="Threonyl-trna Synthetase, Chain A, domain 2"/>
    <property type="match status" value="1"/>
</dbReference>
<dbReference type="InterPro" id="IPR004154">
    <property type="entry name" value="Anticodon-bd"/>
</dbReference>
<evidence type="ECO:0000256" key="13">
    <source>
        <dbReference type="ARBA" id="ARBA00049515"/>
    </source>
</evidence>
<dbReference type="InterPro" id="IPR045864">
    <property type="entry name" value="aa-tRNA-synth_II/BPL/LPL"/>
</dbReference>
<keyword evidence="6 14" id="KW-0479">Metal-binding</keyword>
<evidence type="ECO:0000256" key="14">
    <source>
        <dbReference type="HAMAP-Rule" id="MF_00184"/>
    </source>
</evidence>
<dbReference type="InterPro" id="IPR006195">
    <property type="entry name" value="aa-tRNA-synth_II"/>
</dbReference>
<dbReference type="InterPro" id="IPR012947">
    <property type="entry name" value="tRNA_SAD"/>
</dbReference>
<evidence type="ECO:0000256" key="8">
    <source>
        <dbReference type="ARBA" id="ARBA00022833"/>
    </source>
</evidence>
<evidence type="ECO:0000256" key="12">
    <source>
        <dbReference type="ARBA" id="ARBA00023146"/>
    </source>
</evidence>
<dbReference type="InterPro" id="IPR033728">
    <property type="entry name" value="ThrRS_core"/>
</dbReference>
<comment type="similarity">
    <text evidence="2 14">Belongs to the class-II aminoacyl-tRNA synthetase family.</text>
</comment>
<dbReference type="SUPFAM" id="SSF55186">
    <property type="entry name" value="ThrRS/AlaRS common domain"/>
    <property type="match status" value="1"/>
</dbReference>
<dbReference type="Gene3D" id="3.40.50.800">
    <property type="entry name" value="Anticodon-binding domain"/>
    <property type="match status" value="1"/>
</dbReference>
<dbReference type="CDD" id="cd00860">
    <property type="entry name" value="ThrRS_anticodon"/>
    <property type="match status" value="1"/>
</dbReference>
<keyword evidence="10 14" id="KW-0694">RNA-binding</keyword>
<dbReference type="InterPro" id="IPR018163">
    <property type="entry name" value="Thr/Ala-tRNA-synth_IIc_edit"/>
</dbReference>
<dbReference type="Pfam" id="PF07973">
    <property type="entry name" value="tRNA_SAD"/>
    <property type="match status" value="1"/>
</dbReference>
<dbReference type="SUPFAM" id="SSF55681">
    <property type="entry name" value="Class II aaRS and biotin synthetases"/>
    <property type="match status" value="1"/>
</dbReference>
<dbReference type="GO" id="GO:0005524">
    <property type="term" value="F:ATP binding"/>
    <property type="evidence" value="ECO:0007669"/>
    <property type="project" value="UniProtKB-UniRule"/>
</dbReference>
<dbReference type="CDD" id="cd00771">
    <property type="entry name" value="ThrRS_core"/>
    <property type="match status" value="1"/>
</dbReference>
<dbReference type="GO" id="GO:0006435">
    <property type="term" value="P:threonyl-tRNA aminoacylation"/>
    <property type="evidence" value="ECO:0007669"/>
    <property type="project" value="UniProtKB-UniRule"/>
</dbReference>
<evidence type="ECO:0000256" key="4">
    <source>
        <dbReference type="ARBA" id="ARBA00022555"/>
    </source>
</evidence>
<keyword evidence="11 14" id="KW-0648">Protein biosynthesis</keyword>
<dbReference type="InterPro" id="IPR002314">
    <property type="entry name" value="aa-tRNA-synt_IIb"/>
</dbReference>
<evidence type="ECO:0000256" key="9">
    <source>
        <dbReference type="ARBA" id="ARBA00022840"/>
    </source>
</evidence>
<dbReference type="Proteomes" id="UP000178869">
    <property type="component" value="Unassembled WGS sequence"/>
</dbReference>
<dbReference type="InterPro" id="IPR036621">
    <property type="entry name" value="Anticodon-bd_dom_sf"/>
</dbReference>
<comment type="subunit">
    <text evidence="14">Homodimer.</text>
</comment>
<dbReference type="PRINTS" id="PR01047">
    <property type="entry name" value="TRNASYNTHTHR"/>
</dbReference>
<evidence type="ECO:0000256" key="2">
    <source>
        <dbReference type="ARBA" id="ARBA00008226"/>
    </source>
</evidence>
<dbReference type="EMBL" id="MHSR01000014">
    <property type="protein sequence ID" value="OHA46489.1"/>
    <property type="molecule type" value="Genomic_DNA"/>
</dbReference>
<dbReference type="EC" id="6.1.1.3" evidence="14"/>
<dbReference type="Pfam" id="PF03129">
    <property type="entry name" value="HGTP_anticodon"/>
    <property type="match status" value="1"/>
</dbReference>
<evidence type="ECO:0000313" key="16">
    <source>
        <dbReference type="EMBL" id="OHA46489.1"/>
    </source>
</evidence>
<feature type="binding site" evidence="14">
    <location>
        <position position="458"/>
    </location>
    <ligand>
        <name>Zn(2+)</name>
        <dbReference type="ChEBI" id="CHEBI:29105"/>
        <note>catalytic</note>
    </ligand>
</feature>
<dbReference type="InterPro" id="IPR047246">
    <property type="entry name" value="ThrRS_anticodon"/>
</dbReference>
<protein>
    <recommendedName>
        <fullName evidence="14">Threonine--tRNA ligase</fullName>
        <ecNumber evidence="14">6.1.1.3</ecNumber>
    </recommendedName>
    <alternativeName>
        <fullName evidence="14">Threonyl-tRNA synthetase</fullName>
        <shortName evidence="14">ThrRS</shortName>
    </alternativeName>
</protein>
<keyword evidence="9 14" id="KW-0067">ATP-binding</keyword>
<reference evidence="16 17" key="1">
    <citation type="journal article" date="2016" name="Nat. Commun.">
        <title>Thousands of microbial genomes shed light on interconnected biogeochemical processes in an aquifer system.</title>
        <authorList>
            <person name="Anantharaman K."/>
            <person name="Brown C.T."/>
            <person name="Hug L.A."/>
            <person name="Sharon I."/>
            <person name="Castelle C.J."/>
            <person name="Probst A.J."/>
            <person name="Thomas B.C."/>
            <person name="Singh A."/>
            <person name="Wilkins M.J."/>
            <person name="Karaoz U."/>
            <person name="Brodie E.L."/>
            <person name="Williams K.H."/>
            <person name="Hubbard S.S."/>
            <person name="Banfield J.F."/>
        </authorList>
    </citation>
    <scope>NUCLEOTIDE SEQUENCE [LARGE SCALE GENOMIC DNA]</scope>
</reference>
<feature type="domain" description="Aminoacyl-transfer RNA synthetases class-II family profile" evidence="15">
    <location>
        <begin position="213"/>
        <end position="481"/>
    </location>
</feature>
<dbReference type="FunFam" id="3.40.50.800:FF:000001">
    <property type="entry name" value="Threonine--tRNA ligase"/>
    <property type="match status" value="1"/>
</dbReference>
<dbReference type="Gene3D" id="3.30.930.10">
    <property type="entry name" value="Bira Bifunctional Protein, Domain 2"/>
    <property type="match status" value="1"/>
</dbReference>
<comment type="subcellular location">
    <subcellularLocation>
        <location evidence="1 14">Cytoplasm</location>
    </subcellularLocation>
</comment>
<dbReference type="PANTHER" id="PTHR11451:SF44">
    <property type="entry name" value="THREONINE--TRNA LIGASE, CHLOROPLASTIC_MITOCHONDRIAL 2"/>
    <property type="match status" value="1"/>
</dbReference>
<dbReference type="AlphaFoldDB" id="A0A1G2PFG1"/>
<evidence type="ECO:0000256" key="11">
    <source>
        <dbReference type="ARBA" id="ARBA00022917"/>
    </source>
</evidence>
<evidence type="ECO:0000313" key="17">
    <source>
        <dbReference type="Proteomes" id="UP000178869"/>
    </source>
</evidence>
<dbReference type="PROSITE" id="PS50862">
    <property type="entry name" value="AA_TRNA_LIGASE_II"/>
    <property type="match status" value="1"/>
</dbReference>
<dbReference type="GO" id="GO:0004829">
    <property type="term" value="F:threonine-tRNA ligase activity"/>
    <property type="evidence" value="ECO:0007669"/>
    <property type="project" value="UniProtKB-UniRule"/>
</dbReference>
<proteinExistence type="inferred from homology"/>
<dbReference type="HAMAP" id="MF_00184">
    <property type="entry name" value="Thr_tRNA_synth"/>
    <property type="match status" value="1"/>
</dbReference>
<evidence type="ECO:0000256" key="5">
    <source>
        <dbReference type="ARBA" id="ARBA00022598"/>
    </source>
</evidence>
<feature type="region of interest" description="Catalytic" evidence="14">
    <location>
        <begin position="190"/>
        <end position="481"/>
    </location>
</feature>
<evidence type="ECO:0000259" key="15">
    <source>
        <dbReference type="PROSITE" id="PS50862"/>
    </source>
</evidence>
<dbReference type="FunFam" id="3.30.930.10:FF:000019">
    <property type="entry name" value="Threonine--tRNA ligase"/>
    <property type="match status" value="1"/>
</dbReference>
<keyword evidence="4 14" id="KW-0820">tRNA-binding</keyword>
<organism evidence="16 17">
    <name type="scientific">Candidatus Terrybacteria bacterium RIFCSPHIGHO2_01_FULL_43_35</name>
    <dbReference type="NCBI Taxonomy" id="1802361"/>
    <lineage>
        <taxon>Bacteria</taxon>
        <taxon>Candidatus Terryibacteriota</taxon>
    </lineage>
</organism>
<dbReference type="SMART" id="SM00863">
    <property type="entry name" value="tRNA_SAD"/>
    <property type="match status" value="1"/>
</dbReference>
<evidence type="ECO:0000256" key="6">
    <source>
        <dbReference type="ARBA" id="ARBA00022723"/>
    </source>
</evidence>